<protein>
    <recommendedName>
        <fullName evidence="4">DUF973 family protein</fullName>
    </recommendedName>
</protein>
<evidence type="ECO:0000256" key="1">
    <source>
        <dbReference type="SAM" id="Phobius"/>
    </source>
</evidence>
<comment type="caution">
    <text evidence="2">The sequence shown here is derived from an EMBL/GenBank/DDBJ whole genome shotgun (WGS) entry which is preliminary data.</text>
</comment>
<evidence type="ECO:0000313" key="2">
    <source>
        <dbReference type="EMBL" id="MCH5600660.1"/>
    </source>
</evidence>
<reference evidence="2 3" key="1">
    <citation type="submission" date="2022-02" db="EMBL/GenBank/DDBJ databases">
        <authorList>
            <person name="Min J."/>
        </authorList>
    </citation>
    <scope>NUCLEOTIDE SEQUENCE [LARGE SCALE GENOMIC DNA]</scope>
    <source>
        <strain evidence="2 3">GR10-1</strain>
    </source>
</reference>
<feature type="transmembrane region" description="Helical" evidence="1">
    <location>
        <begin position="68"/>
        <end position="89"/>
    </location>
</feature>
<feature type="transmembrane region" description="Helical" evidence="1">
    <location>
        <begin position="22"/>
        <end position="48"/>
    </location>
</feature>
<dbReference type="RefSeq" id="WP_240832998.1">
    <property type="nucleotide sequence ID" value="NZ_JAKWBL010000004.1"/>
</dbReference>
<keyword evidence="3" id="KW-1185">Reference proteome</keyword>
<feature type="transmembrane region" description="Helical" evidence="1">
    <location>
        <begin position="109"/>
        <end position="129"/>
    </location>
</feature>
<dbReference type="Proteomes" id="UP001202248">
    <property type="component" value="Unassembled WGS sequence"/>
</dbReference>
<accession>A0ABS9SQK9</accession>
<proteinExistence type="predicted"/>
<evidence type="ECO:0000313" key="3">
    <source>
        <dbReference type="Proteomes" id="UP001202248"/>
    </source>
</evidence>
<gene>
    <name evidence="2" type="ORF">MKP09_23465</name>
</gene>
<sequence length="204" mass="22617">MNENVKDDLQHIRKMMEQSSRFISLSGLSGVIAGIIALLGAGAAYFIYDADGSNYFDGRPEIYNPEMILKLFVLAIIVLVAAVGAGIFFTVRKSRRKGLKIWTSTTRHLLMALGVPLIAGGLFCVASLYQYYFIIIAPATLVFYGLALVNAAKYTYSDIQNLGYCEILLGIIVLFLPGYGLLFWAVGFGLLHIIYGLVMYRKYE</sequence>
<keyword evidence="1" id="KW-0472">Membrane</keyword>
<name>A0ABS9SQK9_9BACT</name>
<evidence type="ECO:0008006" key="4">
    <source>
        <dbReference type="Google" id="ProtNLM"/>
    </source>
</evidence>
<organism evidence="2 3">
    <name type="scientific">Niabella ginsengisoli</name>
    <dbReference type="NCBI Taxonomy" id="522298"/>
    <lineage>
        <taxon>Bacteria</taxon>
        <taxon>Pseudomonadati</taxon>
        <taxon>Bacteroidota</taxon>
        <taxon>Chitinophagia</taxon>
        <taxon>Chitinophagales</taxon>
        <taxon>Chitinophagaceae</taxon>
        <taxon>Niabella</taxon>
    </lineage>
</organism>
<keyword evidence="1" id="KW-1133">Transmembrane helix</keyword>
<dbReference type="EMBL" id="JAKWBL010000004">
    <property type="protein sequence ID" value="MCH5600660.1"/>
    <property type="molecule type" value="Genomic_DNA"/>
</dbReference>
<feature type="transmembrane region" description="Helical" evidence="1">
    <location>
        <begin position="135"/>
        <end position="152"/>
    </location>
</feature>
<keyword evidence="1" id="KW-0812">Transmembrane</keyword>